<dbReference type="InterPro" id="IPR007278">
    <property type="entry name" value="DUF397"/>
</dbReference>
<dbReference type="EMBL" id="BMNB01000033">
    <property type="protein sequence ID" value="GGM60549.1"/>
    <property type="molecule type" value="Genomic_DNA"/>
</dbReference>
<dbReference type="Proteomes" id="UP000608890">
    <property type="component" value="Unassembled WGS sequence"/>
</dbReference>
<evidence type="ECO:0000313" key="3">
    <source>
        <dbReference type="Proteomes" id="UP000608890"/>
    </source>
</evidence>
<reference evidence="2" key="1">
    <citation type="journal article" date="2014" name="Int. J. Syst. Evol. Microbiol.">
        <title>Complete genome sequence of Corynebacterium casei LMG S-19264T (=DSM 44701T), isolated from a smear-ripened cheese.</title>
        <authorList>
            <consortium name="US DOE Joint Genome Institute (JGI-PGF)"/>
            <person name="Walter F."/>
            <person name="Albersmeier A."/>
            <person name="Kalinowski J."/>
            <person name="Ruckert C."/>
        </authorList>
    </citation>
    <scope>NUCLEOTIDE SEQUENCE</scope>
    <source>
        <strain evidence="2">CGMCC 4.7312</strain>
    </source>
</reference>
<evidence type="ECO:0000259" key="1">
    <source>
        <dbReference type="Pfam" id="PF04149"/>
    </source>
</evidence>
<comment type="caution">
    <text evidence="2">The sequence shown here is derived from an EMBL/GenBank/DDBJ whole genome shotgun (WGS) entry which is preliminary data.</text>
</comment>
<protein>
    <recommendedName>
        <fullName evidence="1">DUF397 domain-containing protein</fullName>
    </recommendedName>
</protein>
<dbReference type="AlphaFoldDB" id="A0A917U5N4"/>
<proteinExistence type="predicted"/>
<reference evidence="2" key="2">
    <citation type="submission" date="2020-09" db="EMBL/GenBank/DDBJ databases">
        <authorList>
            <person name="Sun Q."/>
            <person name="Zhou Y."/>
        </authorList>
    </citation>
    <scope>NUCLEOTIDE SEQUENCE</scope>
    <source>
        <strain evidence="2">CGMCC 4.7312</strain>
    </source>
</reference>
<keyword evidence="3" id="KW-1185">Reference proteome</keyword>
<accession>A0A917U5N4</accession>
<gene>
    <name evidence="2" type="ORF">GCM10011608_52010</name>
</gene>
<dbReference type="RefSeq" id="WP_189048910.1">
    <property type="nucleotide sequence ID" value="NZ_BMNB01000033.1"/>
</dbReference>
<dbReference type="Pfam" id="PF04149">
    <property type="entry name" value="DUF397"/>
    <property type="match status" value="1"/>
</dbReference>
<feature type="domain" description="DUF397" evidence="1">
    <location>
        <begin position="11"/>
        <end position="61"/>
    </location>
</feature>
<evidence type="ECO:0000313" key="2">
    <source>
        <dbReference type="EMBL" id="GGM60549.1"/>
    </source>
</evidence>
<name>A0A917U5N4_9ACTN</name>
<organism evidence="2 3">
    <name type="scientific">Micromonospora sonchi</name>
    <dbReference type="NCBI Taxonomy" id="1763543"/>
    <lineage>
        <taxon>Bacteria</taxon>
        <taxon>Bacillati</taxon>
        <taxon>Actinomycetota</taxon>
        <taxon>Actinomycetes</taxon>
        <taxon>Micromonosporales</taxon>
        <taxon>Micromonosporaceae</taxon>
        <taxon>Micromonospora</taxon>
    </lineage>
</organism>
<sequence>MNTPRRAPDRDWFKSSRSSNNAACVEVRFAGGVVGVRDSKDRSGPALAFDAGAWAGFLHALQTDPA</sequence>